<comment type="similarity">
    <text evidence="2">Belongs to the EamA transporter family.</text>
</comment>
<evidence type="ECO:0000259" key="7">
    <source>
        <dbReference type="Pfam" id="PF00892"/>
    </source>
</evidence>
<organism evidence="8 9">
    <name type="scientific">Leucobacter iarius</name>
    <dbReference type="NCBI Taxonomy" id="333963"/>
    <lineage>
        <taxon>Bacteria</taxon>
        <taxon>Bacillati</taxon>
        <taxon>Actinomycetota</taxon>
        <taxon>Actinomycetes</taxon>
        <taxon>Micrococcales</taxon>
        <taxon>Microbacteriaceae</taxon>
        <taxon>Leucobacter</taxon>
    </lineage>
</organism>
<protein>
    <submittedName>
        <fullName evidence="8">EamA family transporter</fullName>
    </submittedName>
</protein>
<keyword evidence="5 6" id="KW-0472">Membrane</keyword>
<accession>A0ABN2LFL9</accession>
<feature type="transmembrane region" description="Helical" evidence="6">
    <location>
        <begin position="122"/>
        <end position="142"/>
    </location>
</feature>
<feature type="domain" description="EamA" evidence="7">
    <location>
        <begin position="11"/>
        <end position="139"/>
    </location>
</feature>
<feature type="transmembrane region" description="Helical" evidence="6">
    <location>
        <begin position="70"/>
        <end position="89"/>
    </location>
</feature>
<dbReference type="RefSeq" id="WP_344031006.1">
    <property type="nucleotide sequence ID" value="NZ_BAAAOB010000001.1"/>
</dbReference>
<evidence type="ECO:0000256" key="3">
    <source>
        <dbReference type="ARBA" id="ARBA00022692"/>
    </source>
</evidence>
<dbReference type="SUPFAM" id="SSF103481">
    <property type="entry name" value="Multidrug resistance efflux transporter EmrE"/>
    <property type="match status" value="2"/>
</dbReference>
<dbReference type="Pfam" id="PF00892">
    <property type="entry name" value="EamA"/>
    <property type="match status" value="2"/>
</dbReference>
<keyword evidence="3 6" id="KW-0812">Transmembrane</keyword>
<feature type="transmembrane region" description="Helical" evidence="6">
    <location>
        <begin position="240"/>
        <end position="259"/>
    </location>
</feature>
<dbReference type="Gene3D" id="1.10.3730.20">
    <property type="match status" value="2"/>
</dbReference>
<dbReference type="EMBL" id="BAAAOB010000001">
    <property type="protein sequence ID" value="GAA1786662.1"/>
    <property type="molecule type" value="Genomic_DNA"/>
</dbReference>
<dbReference type="InterPro" id="IPR000620">
    <property type="entry name" value="EamA_dom"/>
</dbReference>
<evidence type="ECO:0000256" key="1">
    <source>
        <dbReference type="ARBA" id="ARBA00004141"/>
    </source>
</evidence>
<evidence type="ECO:0000256" key="6">
    <source>
        <dbReference type="SAM" id="Phobius"/>
    </source>
</evidence>
<proteinExistence type="inferred from homology"/>
<dbReference type="PANTHER" id="PTHR32322">
    <property type="entry name" value="INNER MEMBRANE TRANSPORTER"/>
    <property type="match status" value="1"/>
</dbReference>
<reference evidence="8 9" key="1">
    <citation type="journal article" date="2019" name="Int. J. Syst. Evol. Microbiol.">
        <title>The Global Catalogue of Microorganisms (GCM) 10K type strain sequencing project: providing services to taxonomists for standard genome sequencing and annotation.</title>
        <authorList>
            <consortium name="The Broad Institute Genomics Platform"/>
            <consortium name="The Broad Institute Genome Sequencing Center for Infectious Disease"/>
            <person name="Wu L."/>
            <person name="Ma J."/>
        </authorList>
    </citation>
    <scope>NUCLEOTIDE SEQUENCE [LARGE SCALE GENOMIC DNA]</scope>
    <source>
        <strain evidence="8 9">JCM 14736</strain>
    </source>
</reference>
<feature type="transmembrane region" description="Helical" evidence="6">
    <location>
        <begin position="180"/>
        <end position="199"/>
    </location>
</feature>
<feature type="transmembrane region" description="Helical" evidence="6">
    <location>
        <begin position="148"/>
        <end position="168"/>
    </location>
</feature>
<evidence type="ECO:0000313" key="9">
    <source>
        <dbReference type="Proteomes" id="UP001500851"/>
    </source>
</evidence>
<dbReference type="PANTHER" id="PTHR32322:SF2">
    <property type="entry name" value="EAMA DOMAIN-CONTAINING PROTEIN"/>
    <property type="match status" value="1"/>
</dbReference>
<evidence type="ECO:0000256" key="5">
    <source>
        <dbReference type="ARBA" id="ARBA00023136"/>
    </source>
</evidence>
<name>A0ABN2LFL9_9MICO</name>
<dbReference type="Proteomes" id="UP001500851">
    <property type="component" value="Unassembled WGS sequence"/>
</dbReference>
<feature type="transmembrane region" description="Helical" evidence="6">
    <location>
        <begin position="265"/>
        <end position="282"/>
    </location>
</feature>
<feature type="transmembrane region" description="Helical" evidence="6">
    <location>
        <begin position="95"/>
        <end position="115"/>
    </location>
</feature>
<keyword evidence="4 6" id="KW-1133">Transmembrane helix</keyword>
<evidence type="ECO:0000256" key="4">
    <source>
        <dbReference type="ARBA" id="ARBA00022989"/>
    </source>
</evidence>
<comment type="subcellular location">
    <subcellularLocation>
        <location evidence="1">Membrane</location>
        <topology evidence="1">Multi-pass membrane protein</topology>
    </subcellularLocation>
</comment>
<feature type="transmembrane region" description="Helical" evidence="6">
    <location>
        <begin position="211"/>
        <end position="233"/>
    </location>
</feature>
<gene>
    <name evidence="8" type="ORF">GCM10009768_14460</name>
</gene>
<dbReference type="InterPro" id="IPR037185">
    <property type="entry name" value="EmrE-like"/>
</dbReference>
<sequence>MEAKTRGSHAKWIALTALAPIAWGSNYPVMHHFLPADSPLWGAALRALPAGILLFLFVRKLPTGSWWWRAPLLGLINFSVFFVLVYVAAQLLPSSVAASIMAASPLVLGLLGWAMLGQRLNLPTLIGAVCGIVGVILIVGLSTARIDGWGVAASMAALLVFSIGSILTQRWRDDTPVLALTSWQLLFGGIVLVAVAACIEGAPPQLPPSGIAAILFVSIIATAAAYLCWFTGLAHLSPGVVGLVGLLNPVTGVLLGTVVAGESLAPAQLLGIALVLAGIVVGQRSPRRARSA</sequence>
<evidence type="ECO:0000313" key="8">
    <source>
        <dbReference type="EMBL" id="GAA1786662.1"/>
    </source>
</evidence>
<feature type="transmembrane region" description="Helical" evidence="6">
    <location>
        <begin position="40"/>
        <end position="58"/>
    </location>
</feature>
<feature type="domain" description="EamA" evidence="7">
    <location>
        <begin position="149"/>
        <end position="281"/>
    </location>
</feature>
<evidence type="ECO:0000256" key="2">
    <source>
        <dbReference type="ARBA" id="ARBA00007362"/>
    </source>
</evidence>
<dbReference type="InterPro" id="IPR050638">
    <property type="entry name" value="AA-Vitamin_Transporters"/>
</dbReference>
<keyword evidence="9" id="KW-1185">Reference proteome</keyword>
<comment type="caution">
    <text evidence="8">The sequence shown here is derived from an EMBL/GenBank/DDBJ whole genome shotgun (WGS) entry which is preliminary data.</text>
</comment>